<feature type="compositionally biased region" description="Polar residues" evidence="1">
    <location>
        <begin position="1"/>
        <end position="10"/>
    </location>
</feature>
<protein>
    <submittedName>
        <fullName evidence="2">Hemin uptake protein HemP</fullName>
    </submittedName>
</protein>
<feature type="region of interest" description="Disordered" evidence="1">
    <location>
        <begin position="1"/>
        <end position="29"/>
    </location>
</feature>
<evidence type="ECO:0000256" key="1">
    <source>
        <dbReference type="SAM" id="MobiDB-lite"/>
    </source>
</evidence>
<gene>
    <name evidence="2" type="ORF">C0Z19_22510</name>
</gene>
<comment type="caution">
    <text evidence="2">The sequence shown here is derived from an EMBL/GenBank/DDBJ whole genome shotgun (WGS) entry which is preliminary data.</text>
</comment>
<evidence type="ECO:0000313" key="2">
    <source>
        <dbReference type="EMBL" id="PMS18650.1"/>
    </source>
</evidence>
<dbReference type="RefSeq" id="WP_102612054.1">
    <property type="nucleotide sequence ID" value="NZ_CADIKD010000017.1"/>
</dbReference>
<accession>A0A2N7VND6</accession>
<dbReference type="EMBL" id="PNYB01000024">
    <property type="protein sequence ID" value="PMS18650.1"/>
    <property type="molecule type" value="Genomic_DNA"/>
</dbReference>
<name>A0A2N7VND6_9BURK</name>
<sequence length="96" mass="10728">MSEPTRQPTLTLRASTSNAARSRSRNLSTAVLVTPRASSEGECTVHAAEHNEHRERAERTLSSDHLLQGRSHVFIAHNGERYQLRATRLGKLILTK</sequence>
<dbReference type="Gene3D" id="2.10.70.10">
    <property type="entry name" value="Complement Module, domain 1"/>
    <property type="match status" value="1"/>
</dbReference>
<dbReference type="Pfam" id="PF10636">
    <property type="entry name" value="hemP"/>
    <property type="match status" value="1"/>
</dbReference>
<organism evidence="2 3">
    <name type="scientific">Trinickia soli</name>
    <dbReference type="NCBI Taxonomy" id="380675"/>
    <lineage>
        <taxon>Bacteria</taxon>
        <taxon>Pseudomonadati</taxon>
        <taxon>Pseudomonadota</taxon>
        <taxon>Betaproteobacteria</taxon>
        <taxon>Burkholderiales</taxon>
        <taxon>Burkholderiaceae</taxon>
        <taxon>Trinickia</taxon>
    </lineage>
</organism>
<proteinExistence type="predicted"/>
<dbReference type="Proteomes" id="UP000235347">
    <property type="component" value="Unassembled WGS sequence"/>
</dbReference>
<keyword evidence="3" id="KW-1185">Reference proteome</keyword>
<dbReference type="AlphaFoldDB" id="A0A2N7VND6"/>
<dbReference type="InterPro" id="IPR019600">
    <property type="entry name" value="Hemin_uptake_protein_HemP"/>
</dbReference>
<evidence type="ECO:0000313" key="3">
    <source>
        <dbReference type="Proteomes" id="UP000235347"/>
    </source>
</evidence>
<feature type="compositionally biased region" description="Low complexity" evidence="1">
    <location>
        <begin position="11"/>
        <end position="29"/>
    </location>
</feature>
<reference evidence="2 3" key="1">
    <citation type="submission" date="2018-01" db="EMBL/GenBank/DDBJ databases">
        <title>Whole genome analyses suggest that Burkholderia sensu lato contains two further novel genera in the rhizoxinica-symbiotica group Mycetohabitans gen. nov., and Trinickia gen. nov.: implications for the evolution of diazotrophy and nodulation in the Burkholderiaceae.</title>
        <authorList>
            <person name="Estrada-de los Santos P."/>
            <person name="Palmer M."/>
            <person name="Chavez-Ramirez B."/>
            <person name="Beukes C."/>
            <person name="Steenkamp E.T."/>
            <person name="Hirsch A.M."/>
            <person name="Manyaka P."/>
            <person name="Maluk M."/>
            <person name="Lafos M."/>
            <person name="Crook M."/>
            <person name="Gross E."/>
            <person name="Simon M.F."/>
            <person name="Bueno dos Reis Junior F."/>
            <person name="Poole P.S."/>
            <person name="Venter S.N."/>
            <person name="James E.K."/>
        </authorList>
    </citation>
    <scope>NUCLEOTIDE SEQUENCE [LARGE SCALE GENOMIC DNA]</scope>
    <source>
        <strain evidence="2 3">GP25-8</strain>
    </source>
</reference>